<proteinExistence type="predicted"/>
<dbReference type="Proteomes" id="UP001331761">
    <property type="component" value="Unassembled WGS sequence"/>
</dbReference>
<feature type="non-terminal residue" evidence="2">
    <location>
        <position position="81"/>
    </location>
</feature>
<organism evidence="2 3">
    <name type="scientific">Trichostrongylus colubriformis</name>
    <name type="common">Black scour worm</name>
    <dbReference type="NCBI Taxonomy" id="6319"/>
    <lineage>
        <taxon>Eukaryota</taxon>
        <taxon>Metazoa</taxon>
        <taxon>Ecdysozoa</taxon>
        <taxon>Nematoda</taxon>
        <taxon>Chromadorea</taxon>
        <taxon>Rhabditida</taxon>
        <taxon>Rhabditina</taxon>
        <taxon>Rhabditomorpha</taxon>
        <taxon>Strongyloidea</taxon>
        <taxon>Trichostrongylidae</taxon>
        <taxon>Trichostrongylus</taxon>
    </lineage>
</organism>
<gene>
    <name evidence="2" type="ORF">GCK32_001331</name>
</gene>
<name>A0AAN8IBG6_TRICO</name>
<comment type="caution">
    <text evidence="2">The sequence shown here is derived from an EMBL/GenBank/DDBJ whole genome shotgun (WGS) entry which is preliminary data.</text>
</comment>
<evidence type="ECO:0000313" key="3">
    <source>
        <dbReference type="Proteomes" id="UP001331761"/>
    </source>
</evidence>
<keyword evidence="3" id="KW-1185">Reference proteome</keyword>
<evidence type="ECO:0008006" key="4">
    <source>
        <dbReference type="Google" id="ProtNLM"/>
    </source>
</evidence>
<dbReference type="AlphaFoldDB" id="A0AAN8IBG6"/>
<dbReference type="EMBL" id="WIXE01021807">
    <property type="protein sequence ID" value="KAK5968039.1"/>
    <property type="molecule type" value="Genomic_DNA"/>
</dbReference>
<evidence type="ECO:0000256" key="1">
    <source>
        <dbReference type="SAM" id="SignalP"/>
    </source>
</evidence>
<keyword evidence="1" id="KW-0732">Signal</keyword>
<feature type="signal peptide" evidence="1">
    <location>
        <begin position="1"/>
        <end position="18"/>
    </location>
</feature>
<sequence>MTFIKGLALCAMISVVTSAHLTIKPSFLLVEEDWPLSQALPVVICPAGAQIITGDPTHFFTVVDLNTTCSTLQLNKYLDAD</sequence>
<feature type="chain" id="PRO_5042837695" description="Secreted protein" evidence="1">
    <location>
        <begin position="19"/>
        <end position="81"/>
    </location>
</feature>
<reference evidence="2 3" key="1">
    <citation type="submission" date="2019-10" db="EMBL/GenBank/DDBJ databases">
        <title>Assembly and Annotation for the nematode Trichostrongylus colubriformis.</title>
        <authorList>
            <person name="Martin J."/>
        </authorList>
    </citation>
    <scope>NUCLEOTIDE SEQUENCE [LARGE SCALE GENOMIC DNA]</scope>
    <source>
        <strain evidence="2">G859</strain>
        <tissue evidence="2">Whole worm</tissue>
    </source>
</reference>
<evidence type="ECO:0000313" key="2">
    <source>
        <dbReference type="EMBL" id="KAK5968039.1"/>
    </source>
</evidence>
<accession>A0AAN8IBG6</accession>
<protein>
    <recommendedName>
        <fullName evidence="4">Secreted protein</fullName>
    </recommendedName>
</protein>